<keyword evidence="3" id="KW-1185">Reference proteome</keyword>
<comment type="caution">
    <text evidence="2">The sequence shown here is derived from an EMBL/GenBank/DDBJ whole genome shotgun (WGS) entry which is preliminary data.</text>
</comment>
<dbReference type="AlphaFoldDB" id="A0ABD3JDI5"/>
<keyword evidence="1" id="KW-0732">Signal</keyword>
<organism evidence="2 3">
    <name type="scientific">Eucalyptus globulus</name>
    <name type="common">Tasmanian blue gum</name>
    <dbReference type="NCBI Taxonomy" id="34317"/>
    <lineage>
        <taxon>Eukaryota</taxon>
        <taxon>Viridiplantae</taxon>
        <taxon>Streptophyta</taxon>
        <taxon>Embryophyta</taxon>
        <taxon>Tracheophyta</taxon>
        <taxon>Spermatophyta</taxon>
        <taxon>Magnoliopsida</taxon>
        <taxon>eudicotyledons</taxon>
        <taxon>Gunneridae</taxon>
        <taxon>Pentapetalae</taxon>
        <taxon>rosids</taxon>
        <taxon>malvids</taxon>
        <taxon>Myrtales</taxon>
        <taxon>Myrtaceae</taxon>
        <taxon>Myrtoideae</taxon>
        <taxon>Eucalypteae</taxon>
        <taxon>Eucalyptus</taxon>
    </lineage>
</organism>
<protein>
    <submittedName>
        <fullName evidence="2">Uncharacterized protein</fullName>
    </submittedName>
</protein>
<name>A0ABD3JDI5_EUCGL</name>
<dbReference type="Proteomes" id="UP001634007">
    <property type="component" value="Unassembled WGS sequence"/>
</dbReference>
<feature type="chain" id="PRO_5044835742" evidence="1">
    <location>
        <begin position="26"/>
        <end position="78"/>
    </location>
</feature>
<reference evidence="2 3" key="1">
    <citation type="submission" date="2024-11" db="EMBL/GenBank/DDBJ databases">
        <title>Chromosome-level genome assembly of Eucalyptus globulus Labill. provides insights into its genome evolution.</title>
        <authorList>
            <person name="Li X."/>
        </authorList>
    </citation>
    <scope>NUCLEOTIDE SEQUENCE [LARGE SCALE GENOMIC DNA]</scope>
    <source>
        <strain evidence="2">CL2024</strain>
        <tissue evidence="2">Fresh tender leaves</tissue>
    </source>
</reference>
<gene>
    <name evidence="2" type="ORF">ACJRO7_035638</name>
</gene>
<evidence type="ECO:0000256" key="1">
    <source>
        <dbReference type="SAM" id="SignalP"/>
    </source>
</evidence>
<dbReference type="EMBL" id="JBJKBG010000009">
    <property type="protein sequence ID" value="KAL3723487.1"/>
    <property type="molecule type" value="Genomic_DNA"/>
</dbReference>
<accession>A0ABD3JDI5</accession>
<evidence type="ECO:0000313" key="2">
    <source>
        <dbReference type="EMBL" id="KAL3723487.1"/>
    </source>
</evidence>
<proteinExistence type="predicted"/>
<sequence length="78" mass="8806">MRKALLLVCVCFISFALLFLPSTEARALLQRGPEKVPPCSRERGRRYTPCIPSPTPPPRKRCEIYRRACPPLVGPTEP</sequence>
<evidence type="ECO:0000313" key="3">
    <source>
        <dbReference type="Proteomes" id="UP001634007"/>
    </source>
</evidence>
<feature type="signal peptide" evidence="1">
    <location>
        <begin position="1"/>
        <end position="25"/>
    </location>
</feature>